<evidence type="ECO:0000313" key="3">
    <source>
        <dbReference type="Ensembl" id="ENSPSTP00000004080.1"/>
    </source>
</evidence>
<evidence type="ECO:0000256" key="1">
    <source>
        <dbReference type="SAM" id="Phobius"/>
    </source>
</evidence>
<feature type="domain" description="PA" evidence="2">
    <location>
        <begin position="91"/>
        <end position="136"/>
    </location>
</feature>
<organism evidence="3 4">
    <name type="scientific">Pavo cristatus</name>
    <name type="common">Indian peafowl</name>
    <name type="synonym">Blue peafowl</name>
    <dbReference type="NCBI Taxonomy" id="9049"/>
    <lineage>
        <taxon>Eukaryota</taxon>
        <taxon>Metazoa</taxon>
        <taxon>Chordata</taxon>
        <taxon>Craniata</taxon>
        <taxon>Vertebrata</taxon>
        <taxon>Euteleostomi</taxon>
        <taxon>Archelosauria</taxon>
        <taxon>Archosauria</taxon>
        <taxon>Dinosauria</taxon>
        <taxon>Saurischia</taxon>
        <taxon>Theropoda</taxon>
        <taxon>Coelurosauria</taxon>
        <taxon>Aves</taxon>
        <taxon>Neognathae</taxon>
        <taxon>Galloanserae</taxon>
        <taxon>Galliformes</taxon>
        <taxon>Phasianidae</taxon>
        <taxon>Phasianinae</taxon>
        <taxon>Pavo</taxon>
    </lineage>
</organism>
<dbReference type="Ensembl" id="ENSPSTT00000004287.1">
    <property type="protein sequence ID" value="ENSPSTP00000004080.1"/>
    <property type="gene ID" value="ENSPSTG00000002959.1"/>
</dbReference>
<dbReference type="Pfam" id="PF02225">
    <property type="entry name" value="PA"/>
    <property type="match status" value="1"/>
</dbReference>
<name>A0A8C9ERG5_PAVCR</name>
<evidence type="ECO:0000313" key="4">
    <source>
        <dbReference type="Proteomes" id="UP000694428"/>
    </source>
</evidence>
<sequence>MYGFSLINIKTSLVQPITSVLCDPNVLNKPLLNVFCFQVYCEYGMVHVLSEKGSSKGKDYCILFNSQWAHLPHDLGKASLLQLQDQTASVLCSPSDVPDGGFNNRIPMVMRGNCTFYEKVRLAQINGARGLLIVSRERLVSFLYRQITAFVCFSVSFLMIPNIFSTSLHAFAC</sequence>
<feature type="transmembrane region" description="Helical" evidence="1">
    <location>
        <begin position="142"/>
        <end position="164"/>
    </location>
</feature>
<proteinExistence type="predicted"/>
<accession>A0A8C9ERG5</accession>
<dbReference type="Gene3D" id="3.50.30.30">
    <property type="match status" value="1"/>
</dbReference>
<protein>
    <recommendedName>
        <fullName evidence="2">PA domain-containing protein</fullName>
    </recommendedName>
</protein>
<keyword evidence="4" id="KW-1185">Reference proteome</keyword>
<dbReference type="SUPFAM" id="SSF52025">
    <property type="entry name" value="PA domain"/>
    <property type="match status" value="1"/>
</dbReference>
<keyword evidence="1" id="KW-0472">Membrane</keyword>
<reference evidence="3" key="1">
    <citation type="submission" date="2025-08" db="UniProtKB">
        <authorList>
            <consortium name="Ensembl"/>
        </authorList>
    </citation>
    <scope>IDENTIFICATION</scope>
</reference>
<keyword evidence="1" id="KW-0812">Transmembrane</keyword>
<keyword evidence="1" id="KW-1133">Transmembrane helix</keyword>
<reference evidence="3" key="2">
    <citation type="submission" date="2025-09" db="UniProtKB">
        <authorList>
            <consortium name="Ensembl"/>
        </authorList>
    </citation>
    <scope>IDENTIFICATION</scope>
</reference>
<dbReference type="AlphaFoldDB" id="A0A8C9ERG5"/>
<dbReference type="Proteomes" id="UP000694428">
    <property type="component" value="Unplaced"/>
</dbReference>
<evidence type="ECO:0000259" key="2">
    <source>
        <dbReference type="Pfam" id="PF02225"/>
    </source>
</evidence>
<dbReference type="InterPro" id="IPR046450">
    <property type="entry name" value="PA_dom_sf"/>
</dbReference>
<dbReference type="InterPro" id="IPR003137">
    <property type="entry name" value="PA_domain"/>
</dbReference>